<dbReference type="Pfam" id="PF07596">
    <property type="entry name" value="SBP_bac_10"/>
    <property type="match status" value="1"/>
</dbReference>
<dbReference type="OrthoDB" id="255922at2"/>
<name>D2R4Y4_PIRSD</name>
<dbReference type="SUPFAM" id="SSF54523">
    <property type="entry name" value="Pili subunits"/>
    <property type="match status" value="1"/>
</dbReference>
<protein>
    <recommendedName>
        <fullName evidence="1">DUF1559 domain-containing protein</fullName>
    </recommendedName>
</protein>
<dbReference type="Pfam" id="PF07963">
    <property type="entry name" value="N_methyl"/>
    <property type="match status" value="1"/>
</dbReference>
<reference evidence="2 3" key="1">
    <citation type="journal article" date="2009" name="Stand. Genomic Sci.">
        <title>Complete genome sequence of Pirellula staleyi type strain (ATCC 27377).</title>
        <authorList>
            <person name="Clum A."/>
            <person name="Tindall B.J."/>
            <person name="Sikorski J."/>
            <person name="Ivanova N."/>
            <person name="Mavrommatis K."/>
            <person name="Lucas S."/>
            <person name="Glavina del Rio T."/>
            <person name="Nolan M."/>
            <person name="Chen F."/>
            <person name="Tice H."/>
            <person name="Pitluck S."/>
            <person name="Cheng J.F."/>
            <person name="Chertkov O."/>
            <person name="Brettin T."/>
            <person name="Han C."/>
            <person name="Detter J.C."/>
            <person name="Kuske C."/>
            <person name="Bruce D."/>
            <person name="Goodwin L."/>
            <person name="Ovchinikova G."/>
            <person name="Pati A."/>
            <person name="Mikhailova N."/>
            <person name="Chen A."/>
            <person name="Palaniappan K."/>
            <person name="Land M."/>
            <person name="Hauser L."/>
            <person name="Chang Y.J."/>
            <person name="Jeffries C.D."/>
            <person name="Chain P."/>
            <person name="Rohde M."/>
            <person name="Goker M."/>
            <person name="Bristow J."/>
            <person name="Eisen J.A."/>
            <person name="Markowitz V."/>
            <person name="Hugenholtz P."/>
            <person name="Kyrpides N.C."/>
            <person name="Klenk H.P."/>
            <person name="Lapidus A."/>
        </authorList>
    </citation>
    <scope>NUCLEOTIDE SEQUENCE [LARGE SCALE GENOMIC DNA]</scope>
    <source>
        <strain evidence="3">ATCC 27377 / DSM 6068 / ICPB 4128</strain>
    </source>
</reference>
<evidence type="ECO:0000313" key="3">
    <source>
        <dbReference type="Proteomes" id="UP000001887"/>
    </source>
</evidence>
<dbReference type="InterPro" id="IPR011453">
    <property type="entry name" value="DUF1559"/>
</dbReference>
<dbReference type="Gene3D" id="3.30.700.10">
    <property type="entry name" value="Glycoprotein, Type 4 Pilin"/>
    <property type="match status" value="1"/>
</dbReference>
<dbReference type="PROSITE" id="PS00409">
    <property type="entry name" value="PROKAR_NTER_METHYL"/>
    <property type="match status" value="1"/>
</dbReference>
<dbReference type="InterPro" id="IPR012902">
    <property type="entry name" value="N_methyl_site"/>
</dbReference>
<dbReference type="AlphaFoldDB" id="D2R4Y4"/>
<sequence length="312" mass="33562">MHSPQASLERVSRRGFTLVELLVVIAIIGVLVALLLPAVQAAREAARRMQCGNNLKQLGLAIHNYHDTTNRLPPGALWYETRGSILVHILPYIEQQTLYDKIDFKIAVDNQVVNGQVLGTYKIKGYNCPSDTDYIYSNSTATNLVGASYAASAGAPGITNNGGCSCSAAVSWNSYALAAINMSSGPFHRRSGIAPAENFAGVTDGLSNTIFFGETRAKCSDHARNGWAYSNNGQGLMTTVIPINTKSCDDNATDGCKRPCNWNNEFGFKSSHPGVCGFLMGDGSVHFVSATIDHWTYQYLGTVNDGKVATLP</sequence>
<dbReference type="EMBL" id="CP001848">
    <property type="protein sequence ID" value="ADB18946.1"/>
    <property type="molecule type" value="Genomic_DNA"/>
</dbReference>
<dbReference type="InterPro" id="IPR027558">
    <property type="entry name" value="Pre_pil_HX9DG_C"/>
</dbReference>
<keyword evidence="3" id="KW-1185">Reference proteome</keyword>
<gene>
    <name evidence="2" type="ordered locus">Psta_4298</name>
</gene>
<dbReference type="Proteomes" id="UP000001887">
    <property type="component" value="Chromosome"/>
</dbReference>
<dbReference type="STRING" id="530564.Psta_4298"/>
<accession>D2R4Y4</accession>
<dbReference type="HOGENOM" id="CLU_041661_0_0_0"/>
<evidence type="ECO:0000259" key="1">
    <source>
        <dbReference type="Pfam" id="PF07596"/>
    </source>
</evidence>
<dbReference type="NCBIfam" id="TIGR04294">
    <property type="entry name" value="pre_pil_HX9DG"/>
    <property type="match status" value="1"/>
</dbReference>
<organism evidence="2 3">
    <name type="scientific">Pirellula staleyi (strain ATCC 27377 / DSM 6068 / ICPB 4128)</name>
    <name type="common">Pirella staleyi</name>
    <dbReference type="NCBI Taxonomy" id="530564"/>
    <lineage>
        <taxon>Bacteria</taxon>
        <taxon>Pseudomonadati</taxon>
        <taxon>Planctomycetota</taxon>
        <taxon>Planctomycetia</taxon>
        <taxon>Pirellulales</taxon>
        <taxon>Pirellulaceae</taxon>
        <taxon>Pirellula</taxon>
    </lineage>
</organism>
<evidence type="ECO:0000313" key="2">
    <source>
        <dbReference type="EMBL" id="ADB18946.1"/>
    </source>
</evidence>
<proteinExistence type="predicted"/>
<dbReference type="PANTHER" id="PTHR30093:SF2">
    <property type="entry name" value="TYPE II SECRETION SYSTEM PROTEIN H"/>
    <property type="match status" value="1"/>
</dbReference>
<dbReference type="InterPro" id="IPR045584">
    <property type="entry name" value="Pilin-like"/>
</dbReference>
<dbReference type="NCBIfam" id="TIGR02532">
    <property type="entry name" value="IV_pilin_GFxxxE"/>
    <property type="match status" value="1"/>
</dbReference>
<dbReference type="KEGG" id="psl:Psta_4298"/>
<dbReference type="eggNOG" id="COG2165">
    <property type="taxonomic scope" value="Bacteria"/>
</dbReference>
<dbReference type="PANTHER" id="PTHR30093">
    <property type="entry name" value="GENERAL SECRETION PATHWAY PROTEIN G"/>
    <property type="match status" value="1"/>
</dbReference>
<feature type="domain" description="DUF1559" evidence="1">
    <location>
        <begin position="40"/>
        <end position="293"/>
    </location>
</feature>